<dbReference type="OrthoDB" id="70250at2759"/>
<accession>A0A835ZDM7</accession>
<feature type="transmembrane region" description="Helical" evidence="1">
    <location>
        <begin position="422"/>
        <end position="439"/>
    </location>
</feature>
<feature type="transmembrane region" description="Helical" evidence="1">
    <location>
        <begin position="489"/>
        <end position="510"/>
    </location>
</feature>
<keyword evidence="1" id="KW-1133">Transmembrane helix</keyword>
<feature type="transmembrane region" description="Helical" evidence="1">
    <location>
        <begin position="357"/>
        <end position="376"/>
    </location>
</feature>
<dbReference type="AlphaFoldDB" id="A0A835ZDM7"/>
<dbReference type="GO" id="GO:0005783">
    <property type="term" value="C:endoplasmic reticulum"/>
    <property type="evidence" value="ECO:0007669"/>
    <property type="project" value="TreeGrafter"/>
</dbReference>
<keyword evidence="1" id="KW-0472">Membrane</keyword>
<protein>
    <submittedName>
        <fullName evidence="2">N-acetylglucosaminyl transferase component-domain-containing protein</fullName>
    </submittedName>
</protein>
<name>A0A835ZDM7_9STRA</name>
<evidence type="ECO:0000313" key="3">
    <source>
        <dbReference type="Proteomes" id="UP000664859"/>
    </source>
</evidence>
<dbReference type="GO" id="GO:0006506">
    <property type="term" value="P:GPI anchor biosynthetic process"/>
    <property type="evidence" value="ECO:0007669"/>
    <property type="project" value="InterPro"/>
</dbReference>
<dbReference type="GO" id="GO:0016020">
    <property type="term" value="C:membrane"/>
    <property type="evidence" value="ECO:0007669"/>
    <property type="project" value="InterPro"/>
</dbReference>
<dbReference type="Proteomes" id="UP000664859">
    <property type="component" value="Unassembled WGS sequence"/>
</dbReference>
<organism evidence="2 3">
    <name type="scientific">Tribonema minus</name>
    <dbReference type="NCBI Taxonomy" id="303371"/>
    <lineage>
        <taxon>Eukaryota</taxon>
        <taxon>Sar</taxon>
        <taxon>Stramenopiles</taxon>
        <taxon>Ochrophyta</taxon>
        <taxon>PX clade</taxon>
        <taxon>Xanthophyceae</taxon>
        <taxon>Tribonematales</taxon>
        <taxon>Tribonemataceae</taxon>
        <taxon>Tribonema</taxon>
    </lineage>
</organism>
<keyword evidence="2" id="KW-0808">Transferase</keyword>
<feature type="transmembrane region" description="Helical" evidence="1">
    <location>
        <begin position="460"/>
        <end position="483"/>
    </location>
</feature>
<gene>
    <name evidence="2" type="ORF">JKP88DRAFT_301687</name>
</gene>
<feature type="transmembrane region" description="Helical" evidence="1">
    <location>
        <begin position="383"/>
        <end position="410"/>
    </location>
</feature>
<comment type="caution">
    <text evidence="2">The sequence shown here is derived from an EMBL/GenBank/DDBJ whole genome shotgun (WGS) entry which is preliminary data.</text>
</comment>
<proteinExistence type="predicted"/>
<dbReference type="PANTHER" id="PTHR21329">
    <property type="entry name" value="PHOSPHATIDYLINOSITOL N-ACETYLGLUCOSAMINYLTRANSFERASE SUBUNIT Q-RELATED"/>
    <property type="match status" value="1"/>
</dbReference>
<evidence type="ECO:0000313" key="2">
    <source>
        <dbReference type="EMBL" id="KAG5189425.1"/>
    </source>
</evidence>
<evidence type="ECO:0000256" key="1">
    <source>
        <dbReference type="SAM" id="Phobius"/>
    </source>
</evidence>
<keyword evidence="1" id="KW-0812">Transmembrane</keyword>
<reference evidence="2" key="1">
    <citation type="submission" date="2021-02" db="EMBL/GenBank/DDBJ databases">
        <title>First Annotated Genome of the Yellow-green Alga Tribonema minus.</title>
        <authorList>
            <person name="Mahan K.M."/>
        </authorList>
    </citation>
    <scope>NUCLEOTIDE SEQUENCE</scope>
    <source>
        <strain evidence="2">UTEX B ZZ1240</strain>
    </source>
</reference>
<dbReference type="Pfam" id="PF05024">
    <property type="entry name" value="Gpi1"/>
    <property type="match status" value="1"/>
</dbReference>
<dbReference type="PANTHER" id="PTHR21329:SF3">
    <property type="entry name" value="PHOSPHATIDYLINOSITOL N-ACETYLGLUCOSAMINYLTRANSFERASE SUBUNIT Q"/>
    <property type="match status" value="1"/>
</dbReference>
<dbReference type="InterPro" id="IPR007720">
    <property type="entry name" value="PigQ/GPI1"/>
</dbReference>
<keyword evidence="3" id="KW-1185">Reference proteome</keyword>
<dbReference type="EMBL" id="JAFCMP010000050">
    <property type="protein sequence ID" value="KAG5189425.1"/>
    <property type="molecule type" value="Genomic_DNA"/>
</dbReference>
<dbReference type="GO" id="GO:0016740">
    <property type="term" value="F:transferase activity"/>
    <property type="evidence" value="ECO:0007669"/>
    <property type="project" value="UniProtKB-KW"/>
</dbReference>
<sequence>MDSTCVQVLWPTAFSAIADPSSNVDSAATGIVIGWCGVGSDGTVRAVVASVICSRCKATEKSVAQHKQECEQKPATAHCAATATAIGVWHSGGTGQGAPVAAAKAGPWIIFARSSGGQRLPTVVSACWNATTLPVRCCSVILYDYRCILRSPLQAGPTTAAAEPCWDWSLQRAACAHLLHEQLHSVWQQRVSSETCALCRRTHASAKRRQLTSLLSKLLAASAAKLPVPKAGDRIGRLLARGSQRWLLCAHLLERRKALAGLPKLVSAATATDSSLRAHAEAELAVSTLHKLLCHAVVDLSLGCALAAGVYCHQASLVSCLSRCSRFVQEAPLLRQITWLNHHPGGFKLNLPAATTLGQATIMIVQVYCAIIRMALAHVQWLVLALCLSSAFGGISTASAAVFDLFWVLTLHVTLIHRSLSVLYRGNLTAVISLWHLFRGKKRNVLRHRIDSCSFDHAQLMLGTLMFTVLLFLLPTVAVHYLFFSLLKMAQVAVQAALAASYVLVSNLPVCHIVSGSHGSDVYMVMLGIETSPALASNLDKTAAAPHVTTYMQLKQRRETLLPAGTIGAKPRHSDTND</sequence>